<feature type="compositionally biased region" description="Basic and acidic residues" evidence="1">
    <location>
        <begin position="40"/>
        <end position="50"/>
    </location>
</feature>
<name>A0AAD9K5B8_9ANNE</name>
<proteinExistence type="predicted"/>
<evidence type="ECO:0000256" key="1">
    <source>
        <dbReference type="SAM" id="MobiDB-lite"/>
    </source>
</evidence>
<feature type="region of interest" description="Disordered" evidence="1">
    <location>
        <begin position="198"/>
        <end position="232"/>
    </location>
</feature>
<dbReference type="Proteomes" id="UP001208570">
    <property type="component" value="Unassembled WGS sequence"/>
</dbReference>
<protein>
    <submittedName>
        <fullName evidence="2">Uncharacterized protein</fullName>
    </submittedName>
</protein>
<feature type="compositionally biased region" description="Basic residues" evidence="1">
    <location>
        <begin position="91"/>
        <end position="101"/>
    </location>
</feature>
<evidence type="ECO:0000313" key="2">
    <source>
        <dbReference type="EMBL" id="KAK2164841.1"/>
    </source>
</evidence>
<evidence type="ECO:0000313" key="3">
    <source>
        <dbReference type="Proteomes" id="UP001208570"/>
    </source>
</evidence>
<accession>A0AAD9K5B8</accession>
<comment type="caution">
    <text evidence="2">The sequence shown here is derived from an EMBL/GenBank/DDBJ whole genome shotgun (WGS) entry which is preliminary data.</text>
</comment>
<dbReference type="AlphaFoldDB" id="A0AAD9K5B8"/>
<feature type="compositionally biased region" description="Basic and acidic residues" evidence="1">
    <location>
        <begin position="1"/>
        <end position="11"/>
    </location>
</feature>
<feature type="region of interest" description="Disordered" evidence="1">
    <location>
        <begin position="1"/>
        <end position="50"/>
    </location>
</feature>
<keyword evidence="3" id="KW-1185">Reference proteome</keyword>
<organism evidence="2 3">
    <name type="scientific">Paralvinella palmiformis</name>
    <dbReference type="NCBI Taxonomy" id="53620"/>
    <lineage>
        <taxon>Eukaryota</taxon>
        <taxon>Metazoa</taxon>
        <taxon>Spiralia</taxon>
        <taxon>Lophotrochozoa</taxon>
        <taxon>Annelida</taxon>
        <taxon>Polychaeta</taxon>
        <taxon>Sedentaria</taxon>
        <taxon>Canalipalpata</taxon>
        <taxon>Terebellida</taxon>
        <taxon>Terebelliformia</taxon>
        <taxon>Alvinellidae</taxon>
        <taxon>Paralvinella</taxon>
    </lineage>
</organism>
<dbReference type="EMBL" id="JAODUP010000058">
    <property type="protein sequence ID" value="KAK2164841.1"/>
    <property type="molecule type" value="Genomic_DNA"/>
</dbReference>
<feature type="region of interest" description="Disordered" evidence="1">
    <location>
        <begin position="86"/>
        <end position="109"/>
    </location>
</feature>
<reference evidence="2" key="1">
    <citation type="journal article" date="2023" name="Mol. Biol. Evol.">
        <title>Third-Generation Sequencing Reveals the Adaptive Role of the Epigenome in Three Deep-Sea Polychaetes.</title>
        <authorList>
            <person name="Perez M."/>
            <person name="Aroh O."/>
            <person name="Sun Y."/>
            <person name="Lan Y."/>
            <person name="Juniper S.K."/>
            <person name="Young C.R."/>
            <person name="Angers B."/>
            <person name="Qian P.Y."/>
        </authorList>
    </citation>
    <scope>NUCLEOTIDE SEQUENCE</scope>
    <source>
        <strain evidence="2">P08H-3</strain>
    </source>
</reference>
<sequence>MRRRLQDDAASKRSGKVCLRWKAENRKKKKKTGNENLTTTDRDSGTHRQLKDTSYGYSALGSPTYAGTFSCGFEVRVGTCAGMRGGDGIRRGKGRGWRNKHPSASELGSEPVDKAVEAVGMWEGSAYKKPGTAKDCQSEESFLCQEHIKAISIVYYSPNRWRQRPRTMNFRLRSPYRRPPGGRKFINPVTAAYIGRAPSAPYSGVPASNFSPGSELGNRRSDTGPVTSIGDG</sequence>
<gene>
    <name evidence="2" type="ORF">LSH36_58g12031</name>
</gene>